<gene>
    <name evidence="2" type="ORF">Tci_693058</name>
</gene>
<sequence length="285" mass="34004">MIDGDLFTSDTPIGKIFNEFGRLSGMDDDLFTYEVKIPKLSYFPSVEQQMDDLNNRKLDVYERKVCYDECKKIYDEALIFINKKLVRFIDVTVELWLDLKYDDHMMVSNEIYESVIATWLIRSYKRQLEECMEIKKQKENRHAKWPTCNWKKEKYCNGGDLPGVIQIRDEIYFESYEWYENPKDGELKDEALNCKAMREESMNVEEESSGNARNHRSPSDEWEDLEHDETQGNDKQVDEHEPMNDNDDDISDLEDYLIRKVPPYYVNKEEENSRKEYASYLESLT</sequence>
<proteinExistence type="predicted"/>
<feature type="compositionally biased region" description="Basic and acidic residues" evidence="1">
    <location>
        <begin position="228"/>
        <end position="243"/>
    </location>
</feature>
<comment type="caution">
    <text evidence="2">The sequence shown here is derived from an EMBL/GenBank/DDBJ whole genome shotgun (WGS) entry which is preliminary data.</text>
</comment>
<feature type="region of interest" description="Disordered" evidence="1">
    <location>
        <begin position="199"/>
        <end position="255"/>
    </location>
</feature>
<protein>
    <submittedName>
        <fullName evidence="2">Uncharacterized protein</fullName>
    </submittedName>
</protein>
<evidence type="ECO:0000313" key="2">
    <source>
        <dbReference type="EMBL" id="GFB21087.1"/>
    </source>
</evidence>
<dbReference type="AlphaFoldDB" id="A0A699L6D9"/>
<name>A0A699L6D9_TANCI</name>
<evidence type="ECO:0000256" key="1">
    <source>
        <dbReference type="SAM" id="MobiDB-lite"/>
    </source>
</evidence>
<accession>A0A699L6D9</accession>
<organism evidence="2">
    <name type="scientific">Tanacetum cinerariifolium</name>
    <name type="common">Dalmatian daisy</name>
    <name type="synonym">Chrysanthemum cinerariifolium</name>
    <dbReference type="NCBI Taxonomy" id="118510"/>
    <lineage>
        <taxon>Eukaryota</taxon>
        <taxon>Viridiplantae</taxon>
        <taxon>Streptophyta</taxon>
        <taxon>Embryophyta</taxon>
        <taxon>Tracheophyta</taxon>
        <taxon>Spermatophyta</taxon>
        <taxon>Magnoliopsida</taxon>
        <taxon>eudicotyledons</taxon>
        <taxon>Gunneridae</taxon>
        <taxon>Pentapetalae</taxon>
        <taxon>asterids</taxon>
        <taxon>campanulids</taxon>
        <taxon>Asterales</taxon>
        <taxon>Asteraceae</taxon>
        <taxon>Asteroideae</taxon>
        <taxon>Anthemideae</taxon>
        <taxon>Anthemidinae</taxon>
        <taxon>Tanacetum</taxon>
    </lineage>
</organism>
<dbReference type="EMBL" id="BKCJ010576303">
    <property type="protein sequence ID" value="GFB21087.1"/>
    <property type="molecule type" value="Genomic_DNA"/>
</dbReference>
<feature type="compositionally biased region" description="Acidic residues" evidence="1">
    <location>
        <begin position="244"/>
        <end position="255"/>
    </location>
</feature>
<reference evidence="2" key="1">
    <citation type="journal article" date="2019" name="Sci. Rep.">
        <title>Draft genome of Tanacetum cinerariifolium, the natural source of mosquito coil.</title>
        <authorList>
            <person name="Yamashiro T."/>
            <person name="Shiraishi A."/>
            <person name="Satake H."/>
            <person name="Nakayama K."/>
        </authorList>
    </citation>
    <scope>NUCLEOTIDE SEQUENCE</scope>
</reference>